<dbReference type="Proteomes" id="UP000241462">
    <property type="component" value="Unassembled WGS sequence"/>
</dbReference>
<reference evidence="1 2" key="1">
    <citation type="journal article" date="2018" name="Mycol. Prog.">
        <title>Coniella lustricola, a new species from submerged detritus.</title>
        <authorList>
            <person name="Raudabaugh D.B."/>
            <person name="Iturriaga T."/>
            <person name="Carver A."/>
            <person name="Mondo S."/>
            <person name="Pangilinan J."/>
            <person name="Lipzen A."/>
            <person name="He G."/>
            <person name="Amirebrahimi M."/>
            <person name="Grigoriev I.V."/>
            <person name="Miller A.N."/>
        </authorList>
    </citation>
    <scope>NUCLEOTIDE SEQUENCE [LARGE SCALE GENOMIC DNA]</scope>
    <source>
        <strain evidence="1 2">B22-T-1</strain>
    </source>
</reference>
<accession>A0A2T3A7B5</accession>
<sequence length="197" mass="21405">MMNGSGSDQITDLYRGQVALLCLRDARGAASSSSSSVGSRADYVIQLWNTAREKHSTRTVGVLCLIYTIHDQAGHDRHRIKHQLPGARGHGVFDVIRLTSRSGLPFTTCAVCEWCPTPWYAHSLASQPEASIVESSLRLGSWLHTSTLRGQGGWSRLQSRPRACSAPGLVLACDVVRATLHLALPFSGPSFPAWRGL</sequence>
<dbReference type="EMBL" id="KZ678447">
    <property type="protein sequence ID" value="PSR84163.1"/>
    <property type="molecule type" value="Genomic_DNA"/>
</dbReference>
<name>A0A2T3A7B5_9PEZI</name>
<evidence type="ECO:0000313" key="1">
    <source>
        <dbReference type="EMBL" id="PSR84163.1"/>
    </source>
</evidence>
<evidence type="ECO:0000313" key="2">
    <source>
        <dbReference type="Proteomes" id="UP000241462"/>
    </source>
</evidence>
<dbReference type="InParanoid" id="A0A2T3A7B5"/>
<protein>
    <submittedName>
        <fullName evidence="1">Uncharacterized protein</fullName>
    </submittedName>
</protein>
<gene>
    <name evidence="1" type="ORF">BD289DRAFT_266059</name>
</gene>
<keyword evidence="2" id="KW-1185">Reference proteome</keyword>
<proteinExistence type="predicted"/>
<dbReference type="AlphaFoldDB" id="A0A2T3A7B5"/>
<organism evidence="1 2">
    <name type="scientific">Coniella lustricola</name>
    <dbReference type="NCBI Taxonomy" id="2025994"/>
    <lineage>
        <taxon>Eukaryota</taxon>
        <taxon>Fungi</taxon>
        <taxon>Dikarya</taxon>
        <taxon>Ascomycota</taxon>
        <taxon>Pezizomycotina</taxon>
        <taxon>Sordariomycetes</taxon>
        <taxon>Sordariomycetidae</taxon>
        <taxon>Diaporthales</taxon>
        <taxon>Schizoparmaceae</taxon>
        <taxon>Coniella</taxon>
    </lineage>
</organism>